<comment type="caution">
    <text evidence="3">The sequence shown here is derived from an EMBL/GenBank/DDBJ whole genome shotgun (WGS) entry which is preliminary data.</text>
</comment>
<dbReference type="Pfam" id="PF13508">
    <property type="entry name" value="Acetyltransf_7"/>
    <property type="match status" value="1"/>
</dbReference>
<dbReference type="EMBL" id="BAAALG010000003">
    <property type="protein sequence ID" value="GAA1095997.1"/>
    <property type="molecule type" value="Genomic_DNA"/>
</dbReference>
<dbReference type="InterPro" id="IPR000182">
    <property type="entry name" value="GNAT_dom"/>
</dbReference>
<keyword evidence="4" id="KW-1185">Reference proteome</keyword>
<evidence type="ECO:0000313" key="3">
    <source>
        <dbReference type="EMBL" id="GAA1095997.1"/>
    </source>
</evidence>
<dbReference type="CDD" id="cd04301">
    <property type="entry name" value="NAT_SF"/>
    <property type="match status" value="1"/>
</dbReference>
<name>A0ABN1TQA4_9ACTN</name>
<proteinExistence type="predicted"/>
<evidence type="ECO:0000259" key="2">
    <source>
        <dbReference type="PROSITE" id="PS51186"/>
    </source>
</evidence>
<feature type="domain" description="N-acetyltransferase" evidence="2">
    <location>
        <begin position="1"/>
        <end position="152"/>
    </location>
</feature>
<dbReference type="Gene3D" id="3.40.630.30">
    <property type="match status" value="1"/>
</dbReference>
<protein>
    <recommendedName>
        <fullName evidence="2">N-acetyltransferase domain-containing protein</fullName>
    </recommendedName>
</protein>
<evidence type="ECO:0000256" key="1">
    <source>
        <dbReference type="SAM" id="MobiDB-lite"/>
    </source>
</evidence>
<dbReference type="RefSeq" id="WP_343992060.1">
    <property type="nucleotide sequence ID" value="NZ_BAAALG010000003.1"/>
</dbReference>
<dbReference type="PROSITE" id="PS51186">
    <property type="entry name" value="GNAT"/>
    <property type="match status" value="1"/>
</dbReference>
<dbReference type="Proteomes" id="UP001501581">
    <property type="component" value="Unassembled WGS sequence"/>
</dbReference>
<accession>A0ABN1TQA4</accession>
<reference evidence="3 4" key="1">
    <citation type="journal article" date="2019" name="Int. J. Syst. Evol. Microbiol.">
        <title>The Global Catalogue of Microorganisms (GCM) 10K type strain sequencing project: providing services to taxonomists for standard genome sequencing and annotation.</title>
        <authorList>
            <consortium name="The Broad Institute Genomics Platform"/>
            <consortium name="The Broad Institute Genome Sequencing Center for Infectious Disease"/>
            <person name="Wu L."/>
            <person name="Ma J."/>
        </authorList>
    </citation>
    <scope>NUCLEOTIDE SEQUENCE [LARGE SCALE GENOMIC DNA]</scope>
    <source>
        <strain evidence="3 4">JCM 13008</strain>
    </source>
</reference>
<dbReference type="SUPFAM" id="SSF55729">
    <property type="entry name" value="Acyl-CoA N-acyltransferases (Nat)"/>
    <property type="match status" value="1"/>
</dbReference>
<dbReference type="InterPro" id="IPR016181">
    <property type="entry name" value="Acyl_CoA_acyltransferase"/>
</dbReference>
<sequence>MQLRAAVADDLAAIAALFLRARRAAYGQMPALAHDDADVRTWVACWDLSRLTVWVAESTEQDAPELLGFVAFTETWLDHLYVTPSAQGGGVGGALLELVKALRPAGFSLWVFAANTSARGFYAAHGLVEREHTDGSENEEGEPDLRMEWSGECRSAVLSEP</sequence>
<feature type="region of interest" description="Disordered" evidence="1">
    <location>
        <begin position="131"/>
        <end position="161"/>
    </location>
</feature>
<evidence type="ECO:0000313" key="4">
    <source>
        <dbReference type="Proteomes" id="UP001501581"/>
    </source>
</evidence>
<organism evidence="3 4">
    <name type="scientific">Nocardioides dubius</name>
    <dbReference type="NCBI Taxonomy" id="317019"/>
    <lineage>
        <taxon>Bacteria</taxon>
        <taxon>Bacillati</taxon>
        <taxon>Actinomycetota</taxon>
        <taxon>Actinomycetes</taxon>
        <taxon>Propionibacteriales</taxon>
        <taxon>Nocardioidaceae</taxon>
        <taxon>Nocardioides</taxon>
    </lineage>
</organism>
<gene>
    <name evidence="3" type="ORF">GCM10009668_10460</name>
</gene>